<protein>
    <recommendedName>
        <fullName evidence="3">Phasin domain-containing protein</fullName>
    </recommendedName>
</protein>
<evidence type="ECO:0000313" key="1">
    <source>
        <dbReference type="EMBL" id="SLM28162.1"/>
    </source>
</evidence>
<dbReference type="AlphaFoldDB" id="A0A1W1H6R3"/>
<dbReference type="OrthoDB" id="5421915at2"/>
<name>A0A1W1H6R3_9BACT</name>
<evidence type="ECO:0000313" key="2">
    <source>
        <dbReference type="Proteomes" id="UP000191931"/>
    </source>
</evidence>
<dbReference type="EMBL" id="FWEV01000032">
    <property type="protein sequence ID" value="SLM28162.1"/>
    <property type="molecule type" value="Genomic_DNA"/>
</dbReference>
<dbReference type="Proteomes" id="UP000191931">
    <property type="component" value="Unassembled WGS sequence"/>
</dbReference>
<gene>
    <name evidence="1" type="ORF">MTBBW1_1270012</name>
</gene>
<proteinExistence type="predicted"/>
<dbReference type="STRING" id="1246637.MTBBW1_1270012"/>
<keyword evidence="2" id="KW-1185">Reference proteome</keyword>
<reference evidence="1 2" key="1">
    <citation type="submission" date="2017-03" db="EMBL/GenBank/DDBJ databases">
        <authorList>
            <person name="Afonso C.L."/>
            <person name="Miller P.J."/>
            <person name="Scott M.A."/>
            <person name="Spackman E."/>
            <person name="Goraichik I."/>
            <person name="Dimitrov K.M."/>
            <person name="Suarez D.L."/>
            <person name="Swayne D.E."/>
        </authorList>
    </citation>
    <scope>NUCLEOTIDE SEQUENCE [LARGE SCALE GENOMIC DNA]</scope>
    <source>
        <strain evidence="1">PRJEB14757</strain>
    </source>
</reference>
<organism evidence="1 2">
    <name type="scientific">Desulfamplus magnetovallimortis</name>
    <dbReference type="NCBI Taxonomy" id="1246637"/>
    <lineage>
        <taxon>Bacteria</taxon>
        <taxon>Pseudomonadati</taxon>
        <taxon>Thermodesulfobacteriota</taxon>
        <taxon>Desulfobacteria</taxon>
        <taxon>Desulfobacterales</taxon>
        <taxon>Desulfobacteraceae</taxon>
        <taxon>Desulfamplus</taxon>
    </lineage>
</organism>
<accession>A0A1W1H6R3</accession>
<sequence>MDVSTVAKQMVGFQKTLFNNTFNAMVIVQDQTENMLNGFLGQVPWITDDARKQMNESMAFAKKARDDFKKAVDDGYSKFDQMFEQK</sequence>
<dbReference type="RefSeq" id="WP_080804517.1">
    <property type="nucleotide sequence ID" value="NZ_LT828547.1"/>
</dbReference>
<evidence type="ECO:0008006" key="3">
    <source>
        <dbReference type="Google" id="ProtNLM"/>
    </source>
</evidence>